<comment type="catalytic activity">
    <reaction evidence="1">
        <text>O-phospho-L-seryl-[protein] + H2O = L-seryl-[protein] + phosphate</text>
        <dbReference type="Rhea" id="RHEA:20629"/>
        <dbReference type="Rhea" id="RHEA-COMP:9863"/>
        <dbReference type="Rhea" id="RHEA-COMP:11604"/>
        <dbReference type="ChEBI" id="CHEBI:15377"/>
        <dbReference type="ChEBI" id="CHEBI:29999"/>
        <dbReference type="ChEBI" id="CHEBI:43474"/>
        <dbReference type="ChEBI" id="CHEBI:83421"/>
        <dbReference type="EC" id="3.1.3.16"/>
    </reaction>
</comment>
<sequence length="506" mass="55001">MKSGLPPPGIHKRFYNVLPRPSVAVASSSQHRPRPRSNSASLYTNSLLPLSFFDSPPPPPSRLPHAPPRLPGEPKQHNTNPNPLALTPSPLTNDDAPSQLLFPFQYTSHVSFDNIHRSSTPLQSRQKRPRARYQLDVGAYGIPKRCHQNRRPYTSEALQLAVQVGEDAYFVRDNAMGVADGVGGWSRVHAPLDPTSPSPSALFARRLMHFTSAELEPPLECPTVDPGPVQDLESHLADLSDGIDVLQILERAYENTVKAHVQPATSAPLHTGSSTALVAVLENVDEPVLKIAHIGDCMGMLVRGDEVVWRSEEMWWAFNTPVQLSPPPRPPSPAVSLLSTSPSHLQPPPPPKASPVSVTPSNTAQIITLPVRPDDILILASDGLSDNLWDEDVLDEIARFRRSYPDTCAATNGVQVSTATATATAHMGPETSHLRRHTLAGMLSEALCSRARRVSERRPSGAASPASTPRRTPEAKTPVVDEDETPFGRRARELGKSFSGGKRDGE</sequence>
<gene>
    <name evidence="4" type="ORF">H0H81_009694</name>
</gene>
<reference evidence="4" key="2">
    <citation type="submission" date="2021-10" db="EMBL/GenBank/DDBJ databases">
        <title>Phylogenomics reveals ancestral predisposition of the termite-cultivated fungus Termitomyces towards a domesticated lifestyle.</title>
        <authorList>
            <person name="Auxier B."/>
            <person name="Grum-Grzhimaylo A."/>
            <person name="Cardenas M.E."/>
            <person name="Lodge J.D."/>
            <person name="Laessoe T."/>
            <person name="Pedersen O."/>
            <person name="Smith M.E."/>
            <person name="Kuyper T.W."/>
            <person name="Franco-Molano E.A."/>
            <person name="Baroni T.J."/>
            <person name="Aanen D.K."/>
        </authorList>
    </citation>
    <scope>NUCLEOTIDE SEQUENCE</scope>
    <source>
        <strain evidence="4">D49</strain>
    </source>
</reference>
<feature type="region of interest" description="Disordered" evidence="2">
    <location>
        <begin position="322"/>
        <end position="359"/>
    </location>
</feature>
<dbReference type="EC" id="3.1.3.16" evidence="1"/>
<reference evidence="4" key="1">
    <citation type="submission" date="2021-02" db="EMBL/GenBank/DDBJ databases">
        <authorList>
            <person name="Nieuwenhuis M."/>
            <person name="Van De Peppel L.J.J."/>
        </authorList>
    </citation>
    <scope>NUCLEOTIDE SEQUENCE</scope>
    <source>
        <strain evidence="4">D49</strain>
    </source>
</reference>
<dbReference type="OrthoDB" id="60843at2759"/>
<dbReference type="InterPro" id="IPR039123">
    <property type="entry name" value="PPTC7"/>
</dbReference>
<keyword evidence="1" id="KW-0464">Manganese</keyword>
<comment type="cofactor">
    <cofactor evidence="1">
        <name>Mn(2+)</name>
        <dbReference type="ChEBI" id="CHEBI:29035"/>
    </cofactor>
</comment>
<evidence type="ECO:0000313" key="5">
    <source>
        <dbReference type="Proteomes" id="UP000717328"/>
    </source>
</evidence>
<feature type="domain" description="PPM-type phosphatase" evidence="3">
    <location>
        <begin position="152"/>
        <end position="506"/>
    </location>
</feature>
<dbReference type="PROSITE" id="PS51746">
    <property type="entry name" value="PPM_2"/>
    <property type="match status" value="1"/>
</dbReference>
<dbReference type="InterPro" id="IPR036457">
    <property type="entry name" value="PPM-type-like_dom_sf"/>
</dbReference>
<dbReference type="PANTHER" id="PTHR12320">
    <property type="entry name" value="PROTEIN PHOSPHATASE 2C"/>
    <property type="match status" value="1"/>
</dbReference>
<evidence type="ECO:0000256" key="2">
    <source>
        <dbReference type="SAM" id="MobiDB-lite"/>
    </source>
</evidence>
<feature type="compositionally biased region" description="Pro residues" evidence="2">
    <location>
        <begin position="55"/>
        <end position="71"/>
    </location>
</feature>
<evidence type="ECO:0000313" key="4">
    <source>
        <dbReference type="EMBL" id="KAG5653872.1"/>
    </source>
</evidence>
<dbReference type="GO" id="GO:0046872">
    <property type="term" value="F:metal ion binding"/>
    <property type="evidence" value="ECO:0007669"/>
    <property type="project" value="UniProtKB-UniRule"/>
</dbReference>
<dbReference type="PANTHER" id="PTHR12320:SF84">
    <property type="entry name" value="PROTEIN PHOSPHATASE"/>
    <property type="match status" value="1"/>
</dbReference>
<comment type="caution">
    <text evidence="4">The sequence shown here is derived from an EMBL/GenBank/DDBJ whole genome shotgun (WGS) entry which is preliminary data.</text>
</comment>
<keyword evidence="1" id="KW-0460">Magnesium</keyword>
<feature type="compositionally biased region" description="Basic and acidic residues" evidence="2">
    <location>
        <begin position="486"/>
        <end position="506"/>
    </location>
</feature>
<protein>
    <recommendedName>
        <fullName evidence="1">Protein phosphatase</fullName>
        <ecNumber evidence="1">3.1.3.16</ecNumber>
    </recommendedName>
</protein>
<dbReference type="SMART" id="SM00332">
    <property type="entry name" value="PP2Cc"/>
    <property type="match status" value="1"/>
</dbReference>
<feature type="region of interest" description="Disordered" evidence="2">
    <location>
        <begin position="51"/>
        <end position="98"/>
    </location>
</feature>
<keyword evidence="1" id="KW-0904">Protein phosphatase</keyword>
<name>A0A9P7GVN3_9AGAR</name>
<evidence type="ECO:0000259" key="3">
    <source>
        <dbReference type="PROSITE" id="PS51746"/>
    </source>
</evidence>
<dbReference type="EMBL" id="JABCKI010000029">
    <property type="protein sequence ID" value="KAG5653872.1"/>
    <property type="molecule type" value="Genomic_DNA"/>
</dbReference>
<dbReference type="SUPFAM" id="SSF81606">
    <property type="entry name" value="PP2C-like"/>
    <property type="match status" value="1"/>
</dbReference>
<dbReference type="Proteomes" id="UP000717328">
    <property type="component" value="Unassembled WGS sequence"/>
</dbReference>
<feature type="compositionally biased region" description="Low complexity" evidence="2">
    <location>
        <begin position="334"/>
        <end position="344"/>
    </location>
</feature>
<feature type="region of interest" description="Disordered" evidence="2">
    <location>
        <begin position="451"/>
        <end position="506"/>
    </location>
</feature>
<comment type="cofactor">
    <cofactor evidence="1">
        <name>Mg(2+)</name>
        <dbReference type="ChEBI" id="CHEBI:18420"/>
    </cofactor>
</comment>
<dbReference type="Gene3D" id="3.60.40.10">
    <property type="entry name" value="PPM-type phosphatase domain"/>
    <property type="match status" value="1"/>
</dbReference>
<dbReference type="GO" id="GO:0004722">
    <property type="term" value="F:protein serine/threonine phosphatase activity"/>
    <property type="evidence" value="ECO:0007669"/>
    <property type="project" value="UniProtKB-EC"/>
</dbReference>
<comment type="similarity">
    <text evidence="1">Belongs to the PP2C family.</text>
</comment>
<proteinExistence type="inferred from homology"/>
<dbReference type="InterPro" id="IPR001932">
    <property type="entry name" value="PPM-type_phosphatase-like_dom"/>
</dbReference>
<organism evidence="4 5">
    <name type="scientific">Sphagnurus paluster</name>
    <dbReference type="NCBI Taxonomy" id="117069"/>
    <lineage>
        <taxon>Eukaryota</taxon>
        <taxon>Fungi</taxon>
        <taxon>Dikarya</taxon>
        <taxon>Basidiomycota</taxon>
        <taxon>Agaricomycotina</taxon>
        <taxon>Agaricomycetes</taxon>
        <taxon>Agaricomycetidae</taxon>
        <taxon>Agaricales</taxon>
        <taxon>Tricholomatineae</taxon>
        <taxon>Lyophyllaceae</taxon>
        <taxon>Sphagnurus</taxon>
    </lineage>
</organism>
<keyword evidence="1" id="KW-0479">Metal-binding</keyword>
<keyword evidence="1" id="KW-0378">Hydrolase</keyword>
<accession>A0A9P7GVN3</accession>
<comment type="catalytic activity">
    <reaction evidence="1">
        <text>O-phospho-L-threonyl-[protein] + H2O = L-threonyl-[protein] + phosphate</text>
        <dbReference type="Rhea" id="RHEA:47004"/>
        <dbReference type="Rhea" id="RHEA-COMP:11060"/>
        <dbReference type="Rhea" id="RHEA-COMP:11605"/>
        <dbReference type="ChEBI" id="CHEBI:15377"/>
        <dbReference type="ChEBI" id="CHEBI:30013"/>
        <dbReference type="ChEBI" id="CHEBI:43474"/>
        <dbReference type="ChEBI" id="CHEBI:61977"/>
        <dbReference type="EC" id="3.1.3.16"/>
    </reaction>
</comment>
<dbReference type="AlphaFoldDB" id="A0A9P7GVN3"/>
<feature type="compositionally biased region" description="Pro residues" evidence="2">
    <location>
        <begin position="324"/>
        <end position="333"/>
    </location>
</feature>
<evidence type="ECO:0000256" key="1">
    <source>
        <dbReference type="RuleBase" id="RU366020"/>
    </source>
</evidence>
<keyword evidence="5" id="KW-1185">Reference proteome</keyword>